<proteinExistence type="inferred from homology"/>
<comment type="similarity">
    <text evidence="1">Belongs to the YciI family.</text>
</comment>
<dbReference type="RefSeq" id="WP_206575696.1">
    <property type="nucleotide sequence ID" value="NZ_JAFKCV010000020.1"/>
</dbReference>
<comment type="caution">
    <text evidence="3">The sequence shown here is derived from an EMBL/GenBank/DDBJ whole genome shotgun (WGS) entry which is preliminary data.</text>
</comment>
<evidence type="ECO:0000259" key="2">
    <source>
        <dbReference type="Pfam" id="PF03795"/>
    </source>
</evidence>
<dbReference type="AlphaFoldDB" id="A0A939DRE1"/>
<feature type="domain" description="YCII-related" evidence="2">
    <location>
        <begin position="1"/>
        <end position="110"/>
    </location>
</feature>
<dbReference type="InterPro" id="IPR005545">
    <property type="entry name" value="YCII"/>
</dbReference>
<dbReference type="Gene3D" id="3.30.70.1060">
    <property type="entry name" value="Dimeric alpha+beta barrel"/>
    <property type="match status" value="1"/>
</dbReference>
<dbReference type="SUPFAM" id="SSF54909">
    <property type="entry name" value="Dimeric alpha+beta barrel"/>
    <property type="match status" value="1"/>
</dbReference>
<accession>A0A939DRE1</accession>
<dbReference type="PANTHER" id="PTHR35174:SF3">
    <property type="entry name" value="BLL7171 PROTEIN"/>
    <property type="match status" value="1"/>
</dbReference>
<reference evidence="3" key="1">
    <citation type="submission" date="2021-03" db="EMBL/GenBank/DDBJ databases">
        <title>novel species isolated from a fishpond in China.</title>
        <authorList>
            <person name="Lu H."/>
            <person name="Cai Z."/>
        </authorList>
    </citation>
    <scope>NUCLEOTIDE SEQUENCE</scope>
    <source>
        <strain evidence="3">JCM 30855</strain>
    </source>
</reference>
<dbReference type="EMBL" id="JAFKCV010000020">
    <property type="protein sequence ID" value="MBN7827583.1"/>
    <property type="molecule type" value="Genomic_DNA"/>
</dbReference>
<dbReference type="Pfam" id="PF03795">
    <property type="entry name" value="YCII"/>
    <property type="match status" value="1"/>
</dbReference>
<protein>
    <submittedName>
        <fullName evidence="3">YciI family protein</fullName>
    </submittedName>
</protein>
<dbReference type="PANTHER" id="PTHR35174">
    <property type="entry name" value="BLL7171 PROTEIN-RELATED"/>
    <property type="match status" value="1"/>
</dbReference>
<name>A0A939DRE1_9ALTE</name>
<organism evidence="3 4">
    <name type="scientific">Bowmanella dokdonensis</name>
    <dbReference type="NCBI Taxonomy" id="751969"/>
    <lineage>
        <taxon>Bacteria</taxon>
        <taxon>Pseudomonadati</taxon>
        <taxon>Pseudomonadota</taxon>
        <taxon>Gammaproteobacteria</taxon>
        <taxon>Alteromonadales</taxon>
        <taxon>Alteromonadaceae</taxon>
        <taxon>Bowmanella</taxon>
    </lineage>
</organism>
<keyword evidence="4" id="KW-1185">Reference proteome</keyword>
<sequence>MKYLLMIYTDEKLDAQQDEERLMTRYNQLISELEKEGVYLSGERLSPVETATTVQMRDGNRLVSDGPFAETREQLGGFFLVDCRDLDHAMEVAGRIPSAEIGSIEIRPLWFQEE</sequence>
<gene>
    <name evidence="3" type="ORF">J0A66_20300</name>
</gene>
<evidence type="ECO:0000313" key="4">
    <source>
        <dbReference type="Proteomes" id="UP000664654"/>
    </source>
</evidence>
<evidence type="ECO:0000256" key="1">
    <source>
        <dbReference type="ARBA" id="ARBA00007689"/>
    </source>
</evidence>
<dbReference type="Proteomes" id="UP000664654">
    <property type="component" value="Unassembled WGS sequence"/>
</dbReference>
<evidence type="ECO:0000313" key="3">
    <source>
        <dbReference type="EMBL" id="MBN7827583.1"/>
    </source>
</evidence>
<dbReference type="InterPro" id="IPR011008">
    <property type="entry name" value="Dimeric_a/b-barrel"/>
</dbReference>